<comment type="subcellular location">
    <subcellularLocation>
        <location evidence="1">Nucleus</location>
    </subcellularLocation>
</comment>
<comment type="caution">
    <text evidence="8">The sequence shown here is derived from an EMBL/GenBank/DDBJ whole genome shotgun (WGS) entry which is preliminary data.</text>
</comment>
<evidence type="ECO:0000256" key="1">
    <source>
        <dbReference type="ARBA" id="ARBA00004123"/>
    </source>
</evidence>
<reference evidence="8 9" key="1">
    <citation type="submission" date="2024-08" db="EMBL/GenBank/DDBJ databases">
        <authorList>
            <person name="Cucini C."/>
            <person name="Frati F."/>
        </authorList>
    </citation>
    <scope>NUCLEOTIDE SEQUENCE [LARGE SCALE GENOMIC DNA]</scope>
</reference>
<dbReference type="PANTHER" id="PTHR14978">
    <property type="entry name" value="BETA-CATENIN-LIKE PROTEIN 1 NUCLEAR ASSOCIATED PROTEIN"/>
    <property type="match status" value="1"/>
</dbReference>
<evidence type="ECO:0000256" key="3">
    <source>
        <dbReference type="ARBA" id="ARBA00022737"/>
    </source>
</evidence>
<organism evidence="8 9">
    <name type="scientific">Orchesella dallaii</name>
    <dbReference type="NCBI Taxonomy" id="48710"/>
    <lineage>
        <taxon>Eukaryota</taxon>
        <taxon>Metazoa</taxon>
        <taxon>Ecdysozoa</taxon>
        <taxon>Arthropoda</taxon>
        <taxon>Hexapoda</taxon>
        <taxon>Collembola</taxon>
        <taxon>Entomobryomorpha</taxon>
        <taxon>Entomobryoidea</taxon>
        <taxon>Orchesellidae</taxon>
        <taxon>Orchesellinae</taxon>
        <taxon>Orchesella</taxon>
    </lineage>
</organism>
<feature type="domain" description="Beta-catenin-like protein 1 N-terminal" evidence="7">
    <location>
        <begin position="91"/>
        <end position="196"/>
    </location>
</feature>
<gene>
    <name evidence="8" type="ORF">ODALV1_LOCUS7849</name>
</gene>
<dbReference type="InterPro" id="IPR016024">
    <property type="entry name" value="ARM-type_fold"/>
</dbReference>
<feature type="compositionally biased region" description="Low complexity" evidence="6">
    <location>
        <begin position="20"/>
        <end position="29"/>
    </location>
</feature>
<name>A0ABP1Q6D6_9HEXA</name>
<evidence type="ECO:0000256" key="2">
    <source>
        <dbReference type="ARBA" id="ARBA00022553"/>
    </source>
</evidence>
<evidence type="ECO:0000259" key="7">
    <source>
        <dbReference type="SMART" id="SM01156"/>
    </source>
</evidence>
<dbReference type="InterPro" id="IPR013180">
    <property type="entry name" value="CTNNBL1_N"/>
</dbReference>
<keyword evidence="5" id="KW-0539">Nucleus</keyword>
<keyword evidence="3" id="KW-0677">Repeat</keyword>
<keyword evidence="9" id="KW-1185">Reference proteome</keyword>
<feature type="region of interest" description="Disordered" evidence="6">
    <location>
        <begin position="1"/>
        <end position="46"/>
    </location>
</feature>
<accession>A0ABP1Q6D6</accession>
<sequence>MNVNELLSFKPASMTPSREAGSGSSTDGAGSRKRPRLPVPSNREDAGILKKAHLSSGVPINIDFSEEMNEENGRGRGDLNSTSEDGGLEISEEERLRILKMVEDEPEGALLDDTTLKRMISVLEKRIARNQEMRIKFPDQPEKFMDSELELHESIQELHALATMPELYKLVVDLHLPSTLLGCLAHENADISCAVLDLLQELTDLDTVNEAEDETAVFIDNLLDQQAISLLTQNLDRLDEANKDEFDGVHNTLAIFENLFELRHTLCAQAGENGLLQWLLKRVKARVPFDGNKLYAAEMLAILLQDTLENRAKLGELDGIDILLQQLAAYKRHDPNSNEEAEYMENLFNCLCSALLSGSNRDKFLKGEGPQLMNLMLREKKQSRSGALKVLDHAVSGPDGTSNANKVVEILGLRTLFPLFMKTPKKAKRKGLTALEHEEHVVSIIAGILQHTTGPTRSRLLTKFEENDFEKVERLGELHFKYLEKVNAVDQSILDEIRAGGEQPEEEEIYLRRLEHGLFTLQLIDYIILETCVSQPRVKERLTKIIQLRRGSLDTIKDIVREYANNLGEENKEWRGRQQENITLLLEQV</sequence>
<dbReference type="Gene3D" id="1.25.10.10">
    <property type="entry name" value="Leucine-rich Repeat Variant"/>
    <property type="match status" value="1"/>
</dbReference>
<evidence type="ECO:0000256" key="6">
    <source>
        <dbReference type="SAM" id="MobiDB-lite"/>
    </source>
</evidence>
<dbReference type="InterPro" id="IPR011989">
    <property type="entry name" value="ARM-like"/>
</dbReference>
<keyword evidence="4" id="KW-0175">Coiled coil</keyword>
<evidence type="ECO:0000256" key="5">
    <source>
        <dbReference type="ARBA" id="ARBA00023242"/>
    </source>
</evidence>
<dbReference type="Pfam" id="PF08216">
    <property type="entry name" value="CTNNBL"/>
    <property type="match status" value="1"/>
</dbReference>
<dbReference type="EMBL" id="CAXLJM020000024">
    <property type="protein sequence ID" value="CAL8091144.1"/>
    <property type="molecule type" value="Genomic_DNA"/>
</dbReference>
<evidence type="ECO:0000256" key="4">
    <source>
        <dbReference type="ARBA" id="ARBA00023054"/>
    </source>
</evidence>
<protein>
    <recommendedName>
        <fullName evidence="7">Beta-catenin-like protein 1 N-terminal domain-containing protein</fullName>
    </recommendedName>
</protein>
<dbReference type="SUPFAM" id="SSF48371">
    <property type="entry name" value="ARM repeat"/>
    <property type="match status" value="1"/>
</dbReference>
<dbReference type="SMART" id="SM01156">
    <property type="entry name" value="DUF1716"/>
    <property type="match status" value="1"/>
</dbReference>
<keyword evidence="2" id="KW-0597">Phosphoprotein</keyword>
<dbReference type="Proteomes" id="UP001642540">
    <property type="component" value="Unassembled WGS sequence"/>
</dbReference>
<evidence type="ECO:0000313" key="8">
    <source>
        <dbReference type="EMBL" id="CAL8091144.1"/>
    </source>
</evidence>
<dbReference type="PANTHER" id="PTHR14978:SF0">
    <property type="entry name" value="BETA-CATENIN-LIKE PROTEIN 1"/>
    <property type="match status" value="1"/>
</dbReference>
<evidence type="ECO:0000313" key="9">
    <source>
        <dbReference type="Proteomes" id="UP001642540"/>
    </source>
</evidence>
<dbReference type="InterPro" id="IPR039678">
    <property type="entry name" value="CTNNBL1"/>
</dbReference>
<proteinExistence type="predicted"/>